<dbReference type="RefSeq" id="XP_044551556.1">
    <property type="nucleotide sequence ID" value="XM_044687249.1"/>
</dbReference>
<accession>A0AA88KN33</accession>
<evidence type="ECO:0008006" key="3">
    <source>
        <dbReference type="Google" id="ProtNLM"/>
    </source>
</evidence>
<reference evidence="1 2" key="1">
    <citation type="journal article" date="2018" name="BMC Genomics">
        <title>The genome of Naegleria lovaniensis, the basis for a comparative approach to unravel pathogenicity factors of the human pathogenic amoeba N. fowleri.</title>
        <authorList>
            <person name="Liechti N."/>
            <person name="Schurch N."/>
            <person name="Bruggmann R."/>
            <person name="Wittwer M."/>
        </authorList>
    </citation>
    <scope>NUCLEOTIDE SEQUENCE [LARGE SCALE GENOMIC DNA]</scope>
    <source>
        <strain evidence="1 2">ATCC 30569</strain>
    </source>
</reference>
<protein>
    <recommendedName>
        <fullName evidence="3">F-box domain-containing protein</fullName>
    </recommendedName>
</protein>
<organism evidence="1 2">
    <name type="scientific">Naegleria lovaniensis</name>
    <name type="common">Amoeba</name>
    <dbReference type="NCBI Taxonomy" id="51637"/>
    <lineage>
        <taxon>Eukaryota</taxon>
        <taxon>Discoba</taxon>
        <taxon>Heterolobosea</taxon>
        <taxon>Tetramitia</taxon>
        <taxon>Eutetramitia</taxon>
        <taxon>Vahlkampfiidae</taxon>
        <taxon>Naegleria</taxon>
    </lineage>
</organism>
<keyword evidence="2" id="KW-1185">Reference proteome</keyword>
<name>A0AA88KN33_NAELO</name>
<proteinExistence type="predicted"/>
<evidence type="ECO:0000313" key="2">
    <source>
        <dbReference type="Proteomes" id="UP000816034"/>
    </source>
</evidence>
<sequence length="645" mass="75919">MGNRAAKSPVICDEFDDQGEATIPSSFHWLVPPDLCFYNIFCYLHFNELIMTIPKVCSPWRRALINNLNVLHLYPDVQQYIDQLNNSETKDSKTNFHNKNCNFQMNVFKDFFPYVRYVMNFVKSNQMKIEHVFVNGSINNVMFLTFSKRTKDQKNDIFKSRAAIEKQIYHNTIGPYYFNCFTEPEFLYFYYSTHEVKGDCFMQSFVSTRPEIFHDLYLDCEFTKNVKNFVFKRLIFGYNEDGYLHALFFPKSTTMVMEEVQNIEHSYMDPCKFAFIKSLTRSDCVNVKSSSERVTLSNVPFLPNLFLQSKHVGLRQMTPVQVQAGLGLLRSNDRPSTKPLFTEASSKIPKVSKFSFRALDCFRYGVADFLLAFKSSLTFVNLDGVTYSYVNTLIERLEQLELLKHLRLGFYKNGTSQQHFTDLMKCMTSLFRKRIPLENLKLCSMDDIEENALLEFVQSVRETSWKSVARIEFENFGKISHATMKAIQDYHLNLTITDFIHSPDLVDQIQFPTVDYDDGSHPQTRLEQRLNFSNFTQQQLTSCLSCRMVLPLHQHEKHCQLHHHPRELDYYRRLEKTIDLINYEIVCPACEETMKRCEFEKHVEHACSRTKFFFYNGHSRCALVYTKSKHPPPYDRNKKHDHEEL</sequence>
<dbReference type="EMBL" id="PYSW02000012">
    <property type="protein sequence ID" value="KAG2387564.1"/>
    <property type="molecule type" value="Genomic_DNA"/>
</dbReference>
<dbReference type="Proteomes" id="UP000816034">
    <property type="component" value="Unassembled WGS sequence"/>
</dbReference>
<gene>
    <name evidence="1" type="ORF">C9374_001158</name>
</gene>
<dbReference type="AlphaFoldDB" id="A0AA88KN33"/>
<comment type="caution">
    <text evidence="1">The sequence shown here is derived from an EMBL/GenBank/DDBJ whole genome shotgun (WGS) entry which is preliminary data.</text>
</comment>
<evidence type="ECO:0000313" key="1">
    <source>
        <dbReference type="EMBL" id="KAG2387564.1"/>
    </source>
</evidence>
<dbReference type="GeneID" id="68093614"/>